<comment type="caution">
    <text evidence="1">The sequence shown here is derived from an EMBL/GenBank/DDBJ whole genome shotgun (WGS) entry which is preliminary data.</text>
</comment>
<dbReference type="AlphaFoldDB" id="A0A1J5PMU5"/>
<reference evidence="1" key="1">
    <citation type="submission" date="2016-10" db="EMBL/GenBank/DDBJ databases">
        <title>Sequence of Gallionella enrichment culture.</title>
        <authorList>
            <person name="Poehlein A."/>
            <person name="Muehling M."/>
            <person name="Daniel R."/>
        </authorList>
    </citation>
    <scope>NUCLEOTIDE SEQUENCE</scope>
</reference>
<proteinExistence type="predicted"/>
<name>A0A1J5PMU5_9ZZZZ</name>
<organism evidence="1">
    <name type="scientific">mine drainage metagenome</name>
    <dbReference type="NCBI Taxonomy" id="410659"/>
    <lineage>
        <taxon>unclassified sequences</taxon>
        <taxon>metagenomes</taxon>
        <taxon>ecological metagenomes</taxon>
    </lineage>
</organism>
<sequence>MQTARNLIAVLVEFAARVQLGHDDLCRRNALFLVQVNRNAAPVVADRNRIVGVDFHAHRGRVARQSLVNAVVHHLINHVVQTRPVVGIPDIHTGAFPHSLQAFENLDRIGAVFFHGLLVVGHAVFP</sequence>
<protein>
    <submittedName>
        <fullName evidence="1">Uncharacterized protein</fullName>
    </submittedName>
</protein>
<dbReference type="EMBL" id="MLJW01007753">
    <property type="protein sequence ID" value="OIQ64893.1"/>
    <property type="molecule type" value="Genomic_DNA"/>
</dbReference>
<evidence type="ECO:0000313" key="1">
    <source>
        <dbReference type="EMBL" id="OIQ64893.1"/>
    </source>
</evidence>
<accession>A0A1J5PMU5</accession>
<gene>
    <name evidence="1" type="ORF">GALL_535540</name>
</gene>